<dbReference type="Pfam" id="PF13649">
    <property type="entry name" value="Methyltransf_25"/>
    <property type="match status" value="1"/>
</dbReference>
<dbReference type="GO" id="GO:0032259">
    <property type="term" value="P:methylation"/>
    <property type="evidence" value="ECO:0007669"/>
    <property type="project" value="UniProtKB-KW"/>
</dbReference>
<protein>
    <submittedName>
        <fullName evidence="4">Methyltransferase</fullName>
    </submittedName>
</protein>
<reference evidence="4" key="2">
    <citation type="submission" date="2020-09" db="EMBL/GenBank/DDBJ databases">
        <authorList>
            <person name="Sun Q."/>
            <person name="Zhou Y."/>
        </authorList>
    </citation>
    <scope>NUCLEOTIDE SEQUENCE</scope>
    <source>
        <strain evidence="4">CGMCC 1.15966</strain>
    </source>
</reference>
<feature type="domain" description="Methyltransferase" evidence="3">
    <location>
        <begin position="47"/>
        <end position="137"/>
    </location>
</feature>
<dbReference type="EMBL" id="BMKM01000007">
    <property type="protein sequence ID" value="GGE27826.1"/>
    <property type="molecule type" value="Genomic_DNA"/>
</dbReference>
<keyword evidence="1 4" id="KW-0489">Methyltransferase</keyword>
<evidence type="ECO:0000256" key="2">
    <source>
        <dbReference type="ARBA" id="ARBA00022679"/>
    </source>
</evidence>
<evidence type="ECO:0000313" key="4">
    <source>
        <dbReference type="EMBL" id="GGE27826.1"/>
    </source>
</evidence>
<sequence length="201" mass="23069">MPSKDKNKVYKTYDIIGSDFDKNRSQNLMEEKYLSEFCSLIPSGGKILDLGCGSGKPIYEYLSEQGFQVLGIDGSEKMIEMARKNFPKGEFQLMDMRSINFEHKFNGIIAWHSFFHLTREDQAAMFPVFQQSLEPQGILMFTSGTENCEIWSNNFGEELYHSSYSAIEYQKLITDHGFQVRKHIIEDPECGGATVWITQLS</sequence>
<dbReference type="SUPFAM" id="SSF53335">
    <property type="entry name" value="S-adenosyl-L-methionine-dependent methyltransferases"/>
    <property type="match status" value="1"/>
</dbReference>
<evidence type="ECO:0000256" key="1">
    <source>
        <dbReference type="ARBA" id="ARBA00022603"/>
    </source>
</evidence>
<dbReference type="GO" id="GO:0008168">
    <property type="term" value="F:methyltransferase activity"/>
    <property type="evidence" value="ECO:0007669"/>
    <property type="project" value="UniProtKB-KW"/>
</dbReference>
<comment type="caution">
    <text evidence="4">The sequence shown here is derived from an EMBL/GenBank/DDBJ whole genome shotgun (WGS) entry which is preliminary data.</text>
</comment>
<reference evidence="4" key="1">
    <citation type="journal article" date="2014" name="Int. J. Syst. Evol. Microbiol.">
        <title>Complete genome sequence of Corynebacterium casei LMG S-19264T (=DSM 44701T), isolated from a smear-ripened cheese.</title>
        <authorList>
            <consortium name="US DOE Joint Genome Institute (JGI-PGF)"/>
            <person name="Walter F."/>
            <person name="Albersmeier A."/>
            <person name="Kalinowski J."/>
            <person name="Ruckert C."/>
        </authorList>
    </citation>
    <scope>NUCLEOTIDE SEQUENCE</scope>
    <source>
        <strain evidence="4">CGMCC 1.15966</strain>
    </source>
</reference>
<keyword evidence="5" id="KW-1185">Reference proteome</keyword>
<dbReference type="RefSeq" id="WP_182498652.1">
    <property type="nucleotide sequence ID" value="NZ_BMKM01000007.1"/>
</dbReference>
<name>A0A8H9G4D0_9SPHI</name>
<dbReference type="PANTHER" id="PTHR43861:SF1">
    <property type="entry name" value="TRANS-ACONITATE 2-METHYLTRANSFERASE"/>
    <property type="match status" value="1"/>
</dbReference>
<dbReference type="Gene3D" id="3.40.50.150">
    <property type="entry name" value="Vaccinia Virus protein VP39"/>
    <property type="match status" value="1"/>
</dbReference>
<evidence type="ECO:0000259" key="3">
    <source>
        <dbReference type="Pfam" id="PF13649"/>
    </source>
</evidence>
<proteinExistence type="predicted"/>
<organism evidence="4 5">
    <name type="scientific">Sphingobacterium cellulitidis</name>
    <dbReference type="NCBI Taxonomy" id="1768011"/>
    <lineage>
        <taxon>Bacteria</taxon>
        <taxon>Pseudomonadati</taxon>
        <taxon>Bacteroidota</taxon>
        <taxon>Sphingobacteriia</taxon>
        <taxon>Sphingobacteriales</taxon>
        <taxon>Sphingobacteriaceae</taxon>
        <taxon>Sphingobacterium</taxon>
    </lineage>
</organism>
<keyword evidence="2" id="KW-0808">Transferase</keyword>
<evidence type="ECO:0000313" key="5">
    <source>
        <dbReference type="Proteomes" id="UP000614460"/>
    </source>
</evidence>
<accession>A0A8H9G4D0</accession>
<dbReference type="PANTHER" id="PTHR43861">
    <property type="entry name" value="TRANS-ACONITATE 2-METHYLTRANSFERASE-RELATED"/>
    <property type="match status" value="1"/>
</dbReference>
<gene>
    <name evidence="4" type="ORF">GCM10011516_26810</name>
</gene>
<dbReference type="InterPro" id="IPR029063">
    <property type="entry name" value="SAM-dependent_MTases_sf"/>
</dbReference>
<dbReference type="AlphaFoldDB" id="A0A8H9G4D0"/>
<dbReference type="InterPro" id="IPR041698">
    <property type="entry name" value="Methyltransf_25"/>
</dbReference>
<dbReference type="CDD" id="cd02440">
    <property type="entry name" value="AdoMet_MTases"/>
    <property type="match status" value="1"/>
</dbReference>
<dbReference type="Proteomes" id="UP000614460">
    <property type="component" value="Unassembled WGS sequence"/>
</dbReference>